<dbReference type="PANTHER" id="PTHR12161">
    <property type="entry name" value="IST1 FAMILY MEMBER"/>
    <property type="match status" value="1"/>
</dbReference>
<dbReference type="Gene3D" id="1.20.1260.60">
    <property type="entry name" value="Vacuolar protein sorting-associated protein Ist1"/>
    <property type="match status" value="1"/>
</dbReference>
<evidence type="ECO:0000256" key="1">
    <source>
        <dbReference type="ARBA" id="ARBA00005536"/>
    </source>
</evidence>
<name>A0A6P6ACD2_DURZI</name>
<keyword evidence="3" id="KW-1185">Reference proteome</keyword>
<dbReference type="InterPro" id="IPR005061">
    <property type="entry name" value="Ist1"/>
</dbReference>
<feature type="compositionally biased region" description="Basic and acidic residues" evidence="2">
    <location>
        <begin position="195"/>
        <end position="212"/>
    </location>
</feature>
<organism evidence="3 4">
    <name type="scientific">Durio zibethinus</name>
    <name type="common">Durian</name>
    <dbReference type="NCBI Taxonomy" id="66656"/>
    <lineage>
        <taxon>Eukaryota</taxon>
        <taxon>Viridiplantae</taxon>
        <taxon>Streptophyta</taxon>
        <taxon>Embryophyta</taxon>
        <taxon>Tracheophyta</taxon>
        <taxon>Spermatophyta</taxon>
        <taxon>Magnoliopsida</taxon>
        <taxon>eudicotyledons</taxon>
        <taxon>Gunneridae</taxon>
        <taxon>Pentapetalae</taxon>
        <taxon>rosids</taxon>
        <taxon>malvids</taxon>
        <taxon>Malvales</taxon>
        <taxon>Malvaceae</taxon>
        <taxon>Helicteroideae</taxon>
        <taxon>Durio</taxon>
    </lineage>
</organism>
<protein>
    <submittedName>
        <fullName evidence="4">Uncharacterized protein LOC111308443</fullName>
    </submittedName>
</protein>
<dbReference type="InterPro" id="IPR042277">
    <property type="entry name" value="IST1-like"/>
</dbReference>
<dbReference type="FunFam" id="1.20.1260.60:FF:000002">
    <property type="entry name" value="Vacuolar protein sorting-associated protein IST1"/>
    <property type="match status" value="1"/>
</dbReference>
<dbReference type="PANTHER" id="PTHR12161:SF44">
    <property type="entry name" value="REGULATOR OF VPS4 ACTIVITY IN THE MVB PATHWAY PROTEIN"/>
    <property type="match status" value="1"/>
</dbReference>
<dbReference type="Pfam" id="PF03398">
    <property type="entry name" value="Ist1"/>
    <property type="match status" value="1"/>
</dbReference>
<evidence type="ECO:0000313" key="3">
    <source>
        <dbReference type="Proteomes" id="UP000515121"/>
    </source>
</evidence>
<dbReference type="AlphaFoldDB" id="A0A6P6ACD2"/>
<gene>
    <name evidence="4" type="primary">LOC111308443</name>
</gene>
<dbReference type="GO" id="GO:0015031">
    <property type="term" value="P:protein transport"/>
    <property type="evidence" value="ECO:0007669"/>
    <property type="project" value="InterPro"/>
</dbReference>
<dbReference type="GeneID" id="111308443"/>
<proteinExistence type="inferred from homology"/>
<dbReference type="RefSeq" id="XP_022762502.1">
    <property type="nucleotide sequence ID" value="XM_022906767.1"/>
</dbReference>
<sequence>MFDIFFGWRKASKCKKLIKRVQCRLKLLKNKRHTIAKQLREDVAELIKLGYEETAFNRAEQLLKDESMIAVYDMLDHFCEFVNIQLSYIRRHKDCPNDINEAVSSLIFASARCADLPELSAIRKLFGERYGQRFATAAVELLPGNLVNREIKEKLSIKSVSDDVKYRLIDEIARDYRLQPEILALEYIPEMQRQVKETSGDKEMDRNKRKTEGPPQMRNSDSSEIEGKSVQVDPLAMSASLLISQCQSYSYPNSDAICTSLSSSQRPSPDKMEIESPDQIKARQMDSPFQLTADSPGGGESQSISWICTTTFKQTDERIKAPSSSESLPQFSEEVVVYLDDIEELQSSQRKGDCQDQRLFKFKSPIMPERGAVVYGTDGYDENFMDHEVQDEKSSSKTFSKSSNSNGKKSRRRSFSLETSSMKDTAHEIYYEKPCKSSSNHYRKLQKKTTVAESKVSTCELKRPKQPCCIGLGADIQANNFKYNTTRSSCDCSFNSEVNTSSLENQGYICTFDDREEKFPPRNGKRGLRNSGQFPICDVEENLDDKFCHSQCSSNGASNDETGRITMKESTLTQNLRIRSYDNGANVYELFTLPKIQKEKTTGKVKESDAGSHVSCNSSFPSVVSSQTRNEIAPYSRAMTMPQERPREIHRYSNLRSNSLSFHNPNHVHPKLPEYDDIAAKFIALKKEHLLHKQ</sequence>
<evidence type="ECO:0000256" key="2">
    <source>
        <dbReference type="SAM" id="MobiDB-lite"/>
    </source>
</evidence>
<dbReference type="Proteomes" id="UP000515121">
    <property type="component" value="Unplaced"/>
</dbReference>
<dbReference type="KEGG" id="dzi:111308443"/>
<accession>A0A6P6ACD2</accession>
<evidence type="ECO:0000313" key="4">
    <source>
        <dbReference type="RefSeq" id="XP_022762502.1"/>
    </source>
</evidence>
<feature type="region of interest" description="Disordered" evidence="2">
    <location>
        <begin position="195"/>
        <end position="227"/>
    </location>
</feature>
<feature type="compositionally biased region" description="Low complexity" evidence="2">
    <location>
        <begin position="396"/>
        <end position="407"/>
    </location>
</feature>
<dbReference type="OrthoDB" id="29853at2759"/>
<reference evidence="4" key="1">
    <citation type="submission" date="2025-08" db="UniProtKB">
        <authorList>
            <consortium name="RefSeq"/>
        </authorList>
    </citation>
    <scope>IDENTIFICATION</scope>
    <source>
        <tissue evidence="4">Fruit stalk</tissue>
    </source>
</reference>
<feature type="region of interest" description="Disordered" evidence="2">
    <location>
        <begin position="389"/>
        <end position="418"/>
    </location>
</feature>
<comment type="similarity">
    <text evidence="1">Belongs to the IST1 family.</text>
</comment>